<sequence>MSVSPNGRIDAVWNDTRGSTDSTKSALDYSYSVDGGVTWSANEQASPKWDSTIGWPRQNKIGDYYHMISRNDGTDLAWAATFNGEEDVYFLRIPSTVTAASDRVPPLRMSGGRPNPFHGSTIIRFEMPKDGGRAFLAVFDPAGRRVATLVNGFVPGGAGSARWSGVDDAGRVVKSGLYLARLETAGRSETTKLMLLR</sequence>
<comment type="caution">
    <text evidence="2">The sequence shown here is derived from an EMBL/GenBank/DDBJ whole genome shotgun (WGS) entry which is preliminary data.</text>
</comment>
<organism evidence="2 3">
    <name type="scientific">Eiseniibacteriota bacterium</name>
    <dbReference type="NCBI Taxonomy" id="2212470"/>
    <lineage>
        <taxon>Bacteria</taxon>
        <taxon>Candidatus Eiseniibacteriota</taxon>
    </lineage>
</organism>
<feature type="region of interest" description="Disordered" evidence="1">
    <location>
        <begin position="1"/>
        <end position="23"/>
    </location>
</feature>
<accession>A0A538UB19</accession>
<reference evidence="2 3" key="1">
    <citation type="journal article" date="2019" name="Nat. Microbiol.">
        <title>Mediterranean grassland soil C-N compound turnover is dependent on rainfall and depth, and is mediated by genomically divergent microorganisms.</title>
        <authorList>
            <person name="Diamond S."/>
            <person name="Andeer P.F."/>
            <person name="Li Z."/>
            <person name="Crits-Christoph A."/>
            <person name="Burstein D."/>
            <person name="Anantharaman K."/>
            <person name="Lane K.R."/>
            <person name="Thomas B.C."/>
            <person name="Pan C."/>
            <person name="Northen T.R."/>
            <person name="Banfield J.F."/>
        </authorList>
    </citation>
    <scope>NUCLEOTIDE SEQUENCE [LARGE SCALE GENOMIC DNA]</scope>
    <source>
        <strain evidence="2">WS_10</strain>
    </source>
</reference>
<dbReference type="AlphaFoldDB" id="A0A538UB19"/>
<dbReference type="Gene3D" id="2.60.40.4070">
    <property type="match status" value="1"/>
</dbReference>
<evidence type="ECO:0000256" key="1">
    <source>
        <dbReference type="SAM" id="MobiDB-lite"/>
    </source>
</evidence>
<gene>
    <name evidence="2" type="ORF">E6K80_01040</name>
</gene>
<proteinExistence type="predicted"/>
<protein>
    <submittedName>
        <fullName evidence="2">T9SS type A sorting domain-containing protein</fullName>
    </submittedName>
</protein>
<evidence type="ECO:0000313" key="3">
    <source>
        <dbReference type="Proteomes" id="UP000319836"/>
    </source>
</evidence>
<evidence type="ECO:0000313" key="2">
    <source>
        <dbReference type="EMBL" id="TMQ73086.1"/>
    </source>
</evidence>
<name>A0A538UB19_UNCEI</name>
<dbReference type="Proteomes" id="UP000319836">
    <property type="component" value="Unassembled WGS sequence"/>
</dbReference>
<dbReference type="EMBL" id="VBPA01000024">
    <property type="protein sequence ID" value="TMQ73086.1"/>
    <property type="molecule type" value="Genomic_DNA"/>
</dbReference>